<comment type="caution">
    <text evidence="1">The sequence shown here is derived from an EMBL/GenBank/DDBJ whole genome shotgun (WGS) entry which is preliminary data.</text>
</comment>
<organism evidence="1">
    <name type="scientific">marine sediment metagenome</name>
    <dbReference type="NCBI Taxonomy" id="412755"/>
    <lineage>
        <taxon>unclassified sequences</taxon>
        <taxon>metagenomes</taxon>
        <taxon>ecological metagenomes</taxon>
    </lineage>
</organism>
<evidence type="ECO:0000313" key="1">
    <source>
        <dbReference type="EMBL" id="KKK84933.1"/>
    </source>
</evidence>
<accession>A0A0F8YU13</accession>
<sequence>GNSAIEIGDRLYIRTGALPGAADGDGTGDAEISKISNSVVQVFFGYALGSMVAGGSGVIAVKVHASPFPEQEERRYQTVATGAYSYGFHETAILVAGESTGLHYKDARVGGQQVGGIYAHSVWMELQADFLHLDDNLLVMLEGGIYEATSLAADSRVVGLQLQYILAGAPNDIFHFRVNVAAAGGAITAIFASANPNSIGYVAAVTESDAPIGYIPLAEIVGINGGAPVQIRVYADRD</sequence>
<proteinExistence type="predicted"/>
<dbReference type="AlphaFoldDB" id="A0A0F8YU13"/>
<protein>
    <submittedName>
        <fullName evidence="1">Uncharacterized protein</fullName>
    </submittedName>
</protein>
<dbReference type="EMBL" id="LAZR01051538">
    <property type="protein sequence ID" value="KKK84933.1"/>
    <property type="molecule type" value="Genomic_DNA"/>
</dbReference>
<reference evidence="1" key="1">
    <citation type="journal article" date="2015" name="Nature">
        <title>Complex archaea that bridge the gap between prokaryotes and eukaryotes.</title>
        <authorList>
            <person name="Spang A."/>
            <person name="Saw J.H."/>
            <person name="Jorgensen S.L."/>
            <person name="Zaremba-Niedzwiedzka K."/>
            <person name="Martijn J."/>
            <person name="Lind A.E."/>
            <person name="van Eijk R."/>
            <person name="Schleper C."/>
            <person name="Guy L."/>
            <person name="Ettema T.J."/>
        </authorList>
    </citation>
    <scope>NUCLEOTIDE SEQUENCE</scope>
</reference>
<gene>
    <name evidence="1" type="ORF">LCGC14_2778340</name>
</gene>
<feature type="non-terminal residue" evidence="1">
    <location>
        <position position="1"/>
    </location>
</feature>
<name>A0A0F8YU13_9ZZZZ</name>